<protein>
    <submittedName>
        <fullName evidence="1">Uncharacterized protein</fullName>
    </submittedName>
</protein>
<sequence>MTVIKTEYPAAMPKVAFFPLKGRRALIRRCALELDERNGEAAVTYWRTTCRGLGAELLERGCPEPEMRRQILDFQDMVQQELQWLHCGDRRRGRADS</sequence>
<proteinExistence type="predicted"/>
<accession>A0A4Q2T0M4</accession>
<name>A0A4Q2T0M4_9HYPH</name>
<dbReference type="AlphaFoldDB" id="A0A4Q2T0M4"/>
<dbReference type="EMBL" id="SDVB01000238">
    <property type="protein sequence ID" value="RYC12125.1"/>
    <property type="molecule type" value="Genomic_DNA"/>
</dbReference>
<dbReference type="RefSeq" id="WP_129332552.1">
    <property type="nucleotide sequence ID" value="NZ_SDVB01000238.1"/>
</dbReference>
<gene>
    <name evidence="1" type="ORF">EUU22_13780</name>
</gene>
<organism evidence="1 2">
    <name type="scientific">Ciceribacter ferrooxidans</name>
    <dbReference type="NCBI Taxonomy" id="2509717"/>
    <lineage>
        <taxon>Bacteria</taxon>
        <taxon>Pseudomonadati</taxon>
        <taxon>Pseudomonadota</taxon>
        <taxon>Alphaproteobacteria</taxon>
        <taxon>Hyphomicrobiales</taxon>
        <taxon>Rhizobiaceae</taxon>
        <taxon>Ciceribacter</taxon>
    </lineage>
</organism>
<dbReference type="Proteomes" id="UP000291088">
    <property type="component" value="Unassembled WGS sequence"/>
</dbReference>
<evidence type="ECO:0000313" key="2">
    <source>
        <dbReference type="Proteomes" id="UP000291088"/>
    </source>
</evidence>
<comment type="caution">
    <text evidence="1">The sequence shown here is derived from an EMBL/GenBank/DDBJ whole genome shotgun (WGS) entry which is preliminary data.</text>
</comment>
<reference evidence="1 2" key="1">
    <citation type="submission" date="2019-01" db="EMBL/GenBank/DDBJ databases">
        <authorList>
            <person name="Deng T."/>
        </authorList>
    </citation>
    <scope>NUCLEOTIDE SEQUENCE [LARGE SCALE GENOMIC DNA]</scope>
    <source>
        <strain evidence="1 2">F8825</strain>
    </source>
</reference>
<keyword evidence="2" id="KW-1185">Reference proteome</keyword>
<evidence type="ECO:0000313" key="1">
    <source>
        <dbReference type="EMBL" id="RYC12125.1"/>
    </source>
</evidence>
<dbReference type="OrthoDB" id="8083007at2"/>
<dbReference type="InterPro" id="IPR045720">
    <property type="entry name" value="DUF6074"/>
</dbReference>
<dbReference type="Pfam" id="PF19551">
    <property type="entry name" value="DUF6074"/>
    <property type="match status" value="1"/>
</dbReference>